<dbReference type="PANTHER" id="PTHR10996:SF283">
    <property type="entry name" value="GLYOXYLATE_HYDROXYPYRUVATE REDUCTASE B"/>
    <property type="match status" value="1"/>
</dbReference>
<comment type="similarity">
    <text evidence="5">Belongs to the D-isomer specific 2-hydroxyacid dehydrogenase family. GhrB subfamily.</text>
</comment>
<dbReference type="Proteomes" id="UP000305681">
    <property type="component" value="Unassembled WGS sequence"/>
</dbReference>
<feature type="domain" description="D-isomer specific 2-hydroxyacid dehydrogenase catalytic" evidence="10">
    <location>
        <begin position="5"/>
        <end position="318"/>
    </location>
</feature>
<proteinExistence type="inferred from homology"/>
<comment type="caution">
    <text evidence="12">The sequence shown here is derived from an EMBL/GenBank/DDBJ whole genome shotgun (WGS) entry which is preliminary data.</text>
</comment>
<sequence>MKKHVVVYKKLAEPLLARLRAECEVTYFEAIDAGNRAAFAAAIRGAHGLLGASVRLDRELLDPALDLRIISTISVGVDQFDVDYLRERGILLANTPDVLTETTADTIFALILASARRVVELAEFVKAGRWTRSVGESQYGVNVHGKTIGMLGMGRIGRAVARRAALGFGMQVLYVNGEAVPEVEAALGARQVALDDLLAGSDFVCVVLPLTAQTERIMGRREFALMRPGAIFINGSRGRIVDEAALIEALQQGVIHGAGLDVFEREPLAPDNPLPHMANVVALPHIGSATHETRYAMAQQAVDNLLAGLRGERPRHLVGQEQYPQTGKK</sequence>
<dbReference type="EC" id="1.1.1.79" evidence="6"/>
<dbReference type="PANTHER" id="PTHR10996">
    <property type="entry name" value="2-HYDROXYACID DEHYDROGENASE-RELATED"/>
    <property type="match status" value="1"/>
</dbReference>
<evidence type="ECO:0000259" key="10">
    <source>
        <dbReference type="Pfam" id="PF00389"/>
    </source>
</evidence>
<comment type="catalytic activity">
    <reaction evidence="3">
        <text>(R)-glycerate + NADP(+) = 3-hydroxypyruvate + NADPH + H(+)</text>
        <dbReference type="Rhea" id="RHEA:18657"/>
        <dbReference type="ChEBI" id="CHEBI:15378"/>
        <dbReference type="ChEBI" id="CHEBI:16659"/>
        <dbReference type="ChEBI" id="CHEBI:17180"/>
        <dbReference type="ChEBI" id="CHEBI:57783"/>
        <dbReference type="ChEBI" id="CHEBI:58349"/>
        <dbReference type="EC" id="1.1.1.81"/>
    </reaction>
</comment>
<dbReference type="GO" id="GO:0030267">
    <property type="term" value="F:glyoxylate reductase (NADPH) activity"/>
    <property type="evidence" value="ECO:0007669"/>
    <property type="project" value="UniProtKB-EC"/>
</dbReference>
<gene>
    <name evidence="12" type="ORF">FHI69_03740</name>
</gene>
<dbReference type="SUPFAM" id="SSF51735">
    <property type="entry name" value="NAD(P)-binding Rossmann-fold domains"/>
    <property type="match status" value="1"/>
</dbReference>
<evidence type="ECO:0000313" key="13">
    <source>
        <dbReference type="Proteomes" id="UP000305681"/>
    </source>
</evidence>
<dbReference type="GO" id="GO:0051287">
    <property type="term" value="F:NAD binding"/>
    <property type="evidence" value="ECO:0007669"/>
    <property type="project" value="InterPro"/>
</dbReference>
<dbReference type="RefSeq" id="WP_139089555.1">
    <property type="nucleotide sequence ID" value="NZ_VDGE01000001.1"/>
</dbReference>
<dbReference type="EMBL" id="VDGE01000001">
    <property type="protein sequence ID" value="TNC78414.1"/>
    <property type="molecule type" value="Genomic_DNA"/>
</dbReference>
<dbReference type="CDD" id="cd05301">
    <property type="entry name" value="GDH"/>
    <property type="match status" value="1"/>
</dbReference>
<feature type="domain" description="D-isomer specific 2-hydroxyacid dehydrogenase NAD-binding" evidence="11">
    <location>
        <begin position="108"/>
        <end position="287"/>
    </location>
</feature>
<dbReference type="GO" id="GO:0016618">
    <property type="term" value="F:hydroxypyruvate reductase [NAD(P)H] activity"/>
    <property type="evidence" value="ECO:0007669"/>
    <property type="project" value="UniProtKB-EC"/>
</dbReference>
<dbReference type="AlphaFoldDB" id="A0A5C4NU24"/>
<protein>
    <recommendedName>
        <fullName evidence="8">Glyoxylate/hydroxypyruvate reductase B</fullName>
        <ecNumber evidence="6">1.1.1.79</ecNumber>
        <ecNumber evidence="7">1.1.1.81</ecNumber>
    </recommendedName>
</protein>
<dbReference type="Pfam" id="PF02826">
    <property type="entry name" value="2-Hacid_dh_C"/>
    <property type="match status" value="1"/>
</dbReference>
<keyword evidence="1 9" id="KW-0560">Oxidoreductase</keyword>
<evidence type="ECO:0000256" key="4">
    <source>
        <dbReference type="ARBA" id="ARBA00052769"/>
    </source>
</evidence>
<evidence type="ECO:0000256" key="5">
    <source>
        <dbReference type="ARBA" id="ARBA00061278"/>
    </source>
</evidence>
<evidence type="ECO:0000256" key="6">
    <source>
        <dbReference type="ARBA" id="ARBA00066661"/>
    </source>
</evidence>
<dbReference type="SUPFAM" id="SSF52283">
    <property type="entry name" value="Formate/glycerate dehydrogenase catalytic domain-like"/>
    <property type="match status" value="1"/>
</dbReference>
<comment type="catalytic activity">
    <reaction evidence="2">
        <text>(R)-glycerate + NAD(+) = 3-hydroxypyruvate + NADH + H(+)</text>
        <dbReference type="Rhea" id="RHEA:17905"/>
        <dbReference type="ChEBI" id="CHEBI:15378"/>
        <dbReference type="ChEBI" id="CHEBI:16659"/>
        <dbReference type="ChEBI" id="CHEBI:17180"/>
        <dbReference type="ChEBI" id="CHEBI:57540"/>
        <dbReference type="ChEBI" id="CHEBI:57945"/>
        <dbReference type="EC" id="1.1.1.81"/>
    </reaction>
</comment>
<dbReference type="PROSITE" id="PS00671">
    <property type="entry name" value="D_2_HYDROXYACID_DH_3"/>
    <property type="match status" value="1"/>
</dbReference>
<dbReference type="InterPro" id="IPR050223">
    <property type="entry name" value="D-isomer_2-hydroxyacid_DH"/>
</dbReference>
<evidence type="ECO:0000256" key="7">
    <source>
        <dbReference type="ARBA" id="ARBA00066674"/>
    </source>
</evidence>
<name>A0A5C4NU24_9BURK</name>
<dbReference type="Gene3D" id="3.40.50.720">
    <property type="entry name" value="NAD(P)-binding Rossmann-like Domain"/>
    <property type="match status" value="2"/>
</dbReference>
<accession>A0A5C4NU24</accession>
<evidence type="ECO:0000256" key="3">
    <source>
        <dbReference type="ARBA" id="ARBA00052239"/>
    </source>
</evidence>
<dbReference type="GO" id="GO:0005829">
    <property type="term" value="C:cytosol"/>
    <property type="evidence" value="ECO:0007669"/>
    <property type="project" value="TreeGrafter"/>
</dbReference>
<dbReference type="Pfam" id="PF00389">
    <property type="entry name" value="2-Hacid_dh"/>
    <property type="match status" value="1"/>
</dbReference>
<dbReference type="FunFam" id="3.40.50.720:FF:000026">
    <property type="entry name" value="Glyoxylate/hydroxypyruvate reductase B"/>
    <property type="match status" value="1"/>
</dbReference>
<dbReference type="EC" id="1.1.1.81" evidence="7"/>
<evidence type="ECO:0000259" key="11">
    <source>
        <dbReference type="Pfam" id="PF02826"/>
    </source>
</evidence>
<organism evidence="12 13">
    <name type="scientific">Janthinobacterium lividum</name>
    <dbReference type="NCBI Taxonomy" id="29581"/>
    <lineage>
        <taxon>Bacteria</taxon>
        <taxon>Pseudomonadati</taxon>
        <taxon>Pseudomonadota</taxon>
        <taxon>Betaproteobacteria</taxon>
        <taxon>Burkholderiales</taxon>
        <taxon>Oxalobacteraceae</taxon>
        <taxon>Janthinobacterium</taxon>
    </lineage>
</organism>
<evidence type="ECO:0000256" key="2">
    <source>
        <dbReference type="ARBA" id="ARBA00051801"/>
    </source>
</evidence>
<dbReference type="InterPro" id="IPR006140">
    <property type="entry name" value="D-isomer_DH_NAD-bd"/>
</dbReference>
<dbReference type="InterPro" id="IPR029753">
    <property type="entry name" value="D-isomer_DH_CS"/>
</dbReference>
<dbReference type="InterPro" id="IPR036291">
    <property type="entry name" value="NAD(P)-bd_dom_sf"/>
</dbReference>
<evidence type="ECO:0000313" key="12">
    <source>
        <dbReference type="EMBL" id="TNC78414.1"/>
    </source>
</evidence>
<evidence type="ECO:0000256" key="1">
    <source>
        <dbReference type="ARBA" id="ARBA00023002"/>
    </source>
</evidence>
<evidence type="ECO:0000256" key="9">
    <source>
        <dbReference type="RuleBase" id="RU003719"/>
    </source>
</evidence>
<reference evidence="12 13" key="1">
    <citation type="submission" date="2019-06" db="EMBL/GenBank/DDBJ databases">
        <title>Genome sequence of Janthinobacterium lividum UCD_MED1.</title>
        <authorList>
            <person name="De Leon M.E."/>
            <person name="Jospin G."/>
        </authorList>
    </citation>
    <scope>NUCLEOTIDE SEQUENCE [LARGE SCALE GENOMIC DNA]</scope>
    <source>
        <strain evidence="12 13">UCD_MED1</strain>
    </source>
</reference>
<dbReference type="InterPro" id="IPR006139">
    <property type="entry name" value="D-isomer_2_OHA_DH_cat_dom"/>
</dbReference>
<evidence type="ECO:0000256" key="8">
    <source>
        <dbReference type="ARBA" id="ARBA00073362"/>
    </source>
</evidence>
<comment type="catalytic activity">
    <reaction evidence="4">
        <text>glycolate + NADP(+) = glyoxylate + NADPH + H(+)</text>
        <dbReference type="Rhea" id="RHEA:10992"/>
        <dbReference type="ChEBI" id="CHEBI:15378"/>
        <dbReference type="ChEBI" id="CHEBI:29805"/>
        <dbReference type="ChEBI" id="CHEBI:36655"/>
        <dbReference type="ChEBI" id="CHEBI:57783"/>
        <dbReference type="ChEBI" id="CHEBI:58349"/>
        <dbReference type="EC" id="1.1.1.79"/>
    </reaction>
</comment>